<dbReference type="Pfam" id="PF13521">
    <property type="entry name" value="AAA_28"/>
    <property type="match status" value="1"/>
</dbReference>
<dbReference type="InterPro" id="IPR027417">
    <property type="entry name" value="P-loop_NTPase"/>
</dbReference>
<comment type="caution">
    <text evidence="2">The sequence shown here is derived from an EMBL/GenBank/DDBJ whole genome shotgun (WGS) entry which is preliminary data.</text>
</comment>
<feature type="domain" description="NadR/Ttd14 AAA" evidence="1">
    <location>
        <begin position="9"/>
        <end position="172"/>
    </location>
</feature>
<evidence type="ECO:0000313" key="3">
    <source>
        <dbReference type="Proteomes" id="UP000193391"/>
    </source>
</evidence>
<keyword evidence="3" id="KW-1185">Reference proteome</keyword>
<protein>
    <submittedName>
        <fullName evidence="2">ATPase</fullName>
    </submittedName>
</protein>
<dbReference type="STRING" id="1293891.TMES_19765"/>
<dbReference type="SUPFAM" id="SSF52540">
    <property type="entry name" value="P-loop containing nucleoside triphosphate hydrolases"/>
    <property type="match status" value="1"/>
</dbReference>
<evidence type="ECO:0000313" key="2">
    <source>
        <dbReference type="EMBL" id="OSQ35845.1"/>
    </source>
</evidence>
<dbReference type="AlphaFoldDB" id="A0A1Y2KXC5"/>
<dbReference type="OrthoDB" id="5638848at2"/>
<reference evidence="2 3" key="1">
    <citation type="submission" date="2014-03" db="EMBL/GenBank/DDBJ databases">
        <title>The draft genome sequence of Thalassospira mesophila JCM 18969.</title>
        <authorList>
            <person name="Lai Q."/>
            <person name="Shao Z."/>
        </authorList>
    </citation>
    <scope>NUCLEOTIDE SEQUENCE [LARGE SCALE GENOMIC DNA]</scope>
    <source>
        <strain evidence="2 3">JCM 18969</strain>
    </source>
</reference>
<dbReference type="EMBL" id="JFKA01000014">
    <property type="protein sequence ID" value="OSQ35845.1"/>
    <property type="molecule type" value="Genomic_DNA"/>
</dbReference>
<dbReference type="Proteomes" id="UP000193391">
    <property type="component" value="Unassembled WGS sequence"/>
</dbReference>
<proteinExistence type="predicted"/>
<dbReference type="RefSeq" id="WP_085585815.1">
    <property type="nucleotide sequence ID" value="NZ_JFKA01000014.1"/>
</dbReference>
<gene>
    <name evidence="2" type="ORF">TMES_19765</name>
</gene>
<dbReference type="Gene3D" id="3.40.50.300">
    <property type="entry name" value="P-loop containing nucleotide triphosphate hydrolases"/>
    <property type="match status" value="1"/>
</dbReference>
<organism evidence="2 3">
    <name type="scientific">Thalassospira mesophila</name>
    <dbReference type="NCBI Taxonomy" id="1293891"/>
    <lineage>
        <taxon>Bacteria</taxon>
        <taxon>Pseudomonadati</taxon>
        <taxon>Pseudomonadota</taxon>
        <taxon>Alphaproteobacteria</taxon>
        <taxon>Rhodospirillales</taxon>
        <taxon>Thalassospiraceae</taxon>
        <taxon>Thalassospira</taxon>
    </lineage>
</organism>
<name>A0A1Y2KXC5_9PROT</name>
<sequence length="183" mass="20457">MSPQNSNLIVLTGGPGTGKTTLIKTLEQRGYHISPEVARAVIAGQQERNGTALPWVDNAAYANVMLRGSIRAWQEGLAQDPQPVFFDRGLPDTLAHRRLSGLPEEGSVSQAIATYRYRKTAFILPPWADIYTPDDARTQSFSEAVRTYVVLCKTYIECGYELVELRKDTPERRADLVLNHLRL</sequence>
<dbReference type="InterPro" id="IPR038727">
    <property type="entry name" value="NadR/Ttd14_AAA_dom"/>
</dbReference>
<accession>A0A1Y2KXC5</accession>
<evidence type="ECO:0000259" key="1">
    <source>
        <dbReference type="Pfam" id="PF13521"/>
    </source>
</evidence>